<evidence type="ECO:0000313" key="4">
    <source>
        <dbReference type="Proteomes" id="UP000002011"/>
    </source>
</evidence>
<dbReference type="EMBL" id="CP001619">
    <property type="protein sequence ID" value="ACT91640.1"/>
    <property type="molecule type" value="Genomic_DNA"/>
</dbReference>
<gene>
    <name evidence="3" type="ordered locus">Dfer_0371</name>
</gene>
<dbReference type="HOGENOM" id="CLU_071003_2_0_10"/>
<dbReference type="Pfam" id="PF04264">
    <property type="entry name" value="YceI"/>
    <property type="match status" value="1"/>
</dbReference>
<organism evidence="3 4">
    <name type="scientific">Dyadobacter fermentans (strain ATCC 700827 / DSM 18053 / CIP 107007 / KCTC 52180 / NS114)</name>
    <dbReference type="NCBI Taxonomy" id="471854"/>
    <lineage>
        <taxon>Bacteria</taxon>
        <taxon>Pseudomonadati</taxon>
        <taxon>Bacteroidota</taxon>
        <taxon>Cytophagia</taxon>
        <taxon>Cytophagales</taxon>
        <taxon>Spirosomataceae</taxon>
        <taxon>Dyadobacter</taxon>
    </lineage>
</organism>
<keyword evidence="4" id="KW-1185">Reference proteome</keyword>
<protein>
    <submittedName>
        <fullName evidence="3">YceI family protein</fullName>
    </submittedName>
</protein>
<dbReference type="InterPro" id="IPR007372">
    <property type="entry name" value="Lipid/polyisoprenoid-bd_YceI"/>
</dbReference>
<dbReference type="InterPro" id="IPR036761">
    <property type="entry name" value="TTHA0802/YceI-like_sf"/>
</dbReference>
<dbReference type="SUPFAM" id="SSF101874">
    <property type="entry name" value="YceI-like"/>
    <property type="match status" value="1"/>
</dbReference>
<dbReference type="OrthoDB" id="951410at2"/>
<evidence type="ECO:0000259" key="2">
    <source>
        <dbReference type="SMART" id="SM00867"/>
    </source>
</evidence>
<dbReference type="SMART" id="SM00867">
    <property type="entry name" value="YceI"/>
    <property type="match status" value="1"/>
</dbReference>
<dbReference type="PANTHER" id="PTHR34406:SF1">
    <property type="entry name" value="PROTEIN YCEI"/>
    <property type="match status" value="1"/>
</dbReference>
<dbReference type="Gene3D" id="2.40.128.110">
    <property type="entry name" value="Lipid/polyisoprenoid-binding, YceI-like"/>
    <property type="match status" value="1"/>
</dbReference>
<evidence type="ECO:0000256" key="1">
    <source>
        <dbReference type="SAM" id="SignalP"/>
    </source>
</evidence>
<name>C6VYG1_DYAFD</name>
<dbReference type="STRING" id="471854.Dfer_0371"/>
<feature type="chain" id="PRO_5002972258" evidence="1">
    <location>
        <begin position="29"/>
        <end position="212"/>
    </location>
</feature>
<keyword evidence="1" id="KW-0732">Signal</keyword>
<proteinExistence type="predicted"/>
<feature type="signal peptide" evidence="1">
    <location>
        <begin position="1"/>
        <end position="28"/>
    </location>
</feature>
<accession>C6VYG1</accession>
<dbReference type="Proteomes" id="UP000002011">
    <property type="component" value="Chromosome"/>
</dbReference>
<feature type="domain" description="Lipid/polyisoprenoid-binding YceI-like" evidence="2">
    <location>
        <begin position="34"/>
        <end position="210"/>
    </location>
</feature>
<evidence type="ECO:0000313" key="3">
    <source>
        <dbReference type="EMBL" id="ACT91640.1"/>
    </source>
</evidence>
<dbReference type="eggNOG" id="COG2353">
    <property type="taxonomic scope" value="Bacteria"/>
</dbReference>
<reference evidence="3 4" key="1">
    <citation type="journal article" date="2009" name="Stand. Genomic Sci.">
        <title>Complete genome sequence of Dyadobacter fermentans type strain (NS114).</title>
        <authorList>
            <person name="Lang E."/>
            <person name="Lapidus A."/>
            <person name="Chertkov O."/>
            <person name="Brettin T."/>
            <person name="Detter J.C."/>
            <person name="Han C."/>
            <person name="Copeland A."/>
            <person name="Glavina Del Rio T."/>
            <person name="Nolan M."/>
            <person name="Chen F."/>
            <person name="Lucas S."/>
            <person name="Tice H."/>
            <person name="Cheng J.F."/>
            <person name="Land M."/>
            <person name="Hauser L."/>
            <person name="Chang Y.J."/>
            <person name="Jeffries C.D."/>
            <person name="Kopitz M."/>
            <person name="Bruce D."/>
            <person name="Goodwin L."/>
            <person name="Pitluck S."/>
            <person name="Ovchinnikova G."/>
            <person name="Pati A."/>
            <person name="Ivanova N."/>
            <person name="Mavrommatis K."/>
            <person name="Chen A."/>
            <person name="Palaniappan K."/>
            <person name="Chain P."/>
            <person name="Bristow J."/>
            <person name="Eisen J.A."/>
            <person name="Markowitz V."/>
            <person name="Hugenholtz P."/>
            <person name="Goker M."/>
            <person name="Rohde M."/>
            <person name="Kyrpides N.C."/>
            <person name="Klenk H.P."/>
        </authorList>
    </citation>
    <scope>NUCLEOTIDE SEQUENCE [LARGE SCALE GENOMIC DNA]</scope>
    <source>
        <strain evidence="4">ATCC 700827 / DSM 18053 / CIP 107007 / KCTC 52180 / NS114</strain>
    </source>
</reference>
<dbReference type="AlphaFoldDB" id="C6VYG1"/>
<sequence>MKTNQTMKKQFLTLLTLAALFTSCTDHDVPATSNYHLDETSVAEWKGYLKTGYFNEGSLEVESNSLVIENGKVKSGSFTLPLASIVNFNLPTDELKHQLVHHLQSADFFHMALHPNVTFEIMSVSPYSGSEPGVVSGANFLVTGHLTMLGKSNPVTFPARIDLNGNSFKMEALTQFDRTLWGMTYATEAGLPDDASIKPGIDVHLKLSGSKM</sequence>
<dbReference type="KEGG" id="dfe:Dfer_0371"/>
<dbReference type="PANTHER" id="PTHR34406">
    <property type="entry name" value="PROTEIN YCEI"/>
    <property type="match status" value="1"/>
</dbReference>
<dbReference type="PROSITE" id="PS51257">
    <property type="entry name" value="PROKAR_LIPOPROTEIN"/>
    <property type="match status" value="1"/>
</dbReference>